<gene>
    <name evidence="2" type="ORF">EUTSA_v10024143mg</name>
</gene>
<dbReference type="PANTHER" id="PTHR34789:SF1">
    <property type="entry name" value="EXPRESSED PROTEIN"/>
    <property type="match status" value="1"/>
</dbReference>
<dbReference type="Gramene" id="ESQ29311">
    <property type="protein sequence ID" value="ESQ29311"/>
    <property type="gene ID" value="EUTSA_v10024143mg"/>
</dbReference>
<dbReference type="AlphaFoldDB" id="V4MDJ1"/>
<dbReference type="PANTHER" id="PTHR34789">
    <property type="entry name" value="EXPRESSED PROTEIN"/>
    <property type="match status" value="1"/>
</dbReference>
<sequence>MLTLLHSCPTRTESISDQLKKNSKGNNNKNNKDYGSSGGYFEPGFGSEPGTSFELPGFSGKDWGNVGGGYNKGGVVRPTVKLTCPAKCFKSFSRSRKGYGDGGEGGGCTIRL</sequence>
<dbReference type="KEGG" id="eus:EUTSA_v10024143mg"/>
<dbReference type="OMA" id="CKKCIAY"/>
<dbReference type="EMBL" id="KI517881">
    <property type="protein sequence ID" value="ESQ29311.1"/>
    <property type="molecule type" value="Genomic_DNA"/>
</dbReference>
<evidence type="ECO:0000313" key="3">
    <source>
        <dbReference type="Proteomes" id="UP000030689"/>
    </source>
</evidence>
<reference evidence="2 3" key="1">
    <citation type="journal article" date="2013" name="Front. Plant Sci.">
        <title>The Reference Genome of the Halophytic Plant Eutrema salsugineum.</title>
        <authorList>
            <person name="Yang R."/>
            <person name="Jarvis D.E."/>
            <person name="Chen H."/>
            <person name="Beilstein M.A."/>
            <person name="Grimwood J."/>
            <person name="Jenkins J."/>
            <person name="Shu S."/>
            <person name="Prochnik S."/>
            <person name="Xin M."/>
            <person name="Ma C."/>
            <person name="Schmutz J."/>
            <person name="Wing R.A."/>
            <person name="Mitchell-Olds T."/>
            <person name="Schumaker K.S."/>
            <person name="Wang X."/>
        </authorList>
    </citation>
    <scope>NUCLEOTIDE SEQUENCE [LARGE SCALE GENOMIC DNA]</scope>
</reference>
<keyword evidence="3" id="KW-1185">Reference proteome</keyword>
<feature type="region of interest" description="Disordered" evidence="1">
    <location>
        <begin position="1"/>
        <end position="47"/>
    </location>
</feature>
<evidence type="ECO:0000256" key="1">
    <source>
        <dbReference type="SAM" id="MobiDB-lite"/>
    </source>
</evidence>
<evidence type="ECO:0000313" key="2">
    <source>
        <dbReference type="EMBL" id="ESQ29311.1"/>
    </source>
</evidence>
<proteinExistence type="predicted"/>
<name>V4MDJ1_EUTSA</name>
<accession>V4MDJ1</accession>
<organism evidence="2 3">
    <name type="scientific">Eutrema salsugineum</name>
    <name type="common">Saltwater cress</name>
    <name type="synonym">Sisymbrium salsugineum</name>
    <dbReference type="NCBI Taxonomy" id="72664"/>
    <lineage>
        <taxon>Eukaryota</taxon>
        <taxon>Viridiplantae</taxon>
        <taxon>Streptophyta</taxon>
        <taxon>Embryophyta</taxon>
        <taxon>Tracheophyta</taxon>
        <taxon>Spermatophyta</taxon>
        <taxon>Magnoliopsida</taxon>
        <taxon>eudicotyledons</taxon>
        <taxon>Gunneridae</taxon>
        <taxon>Pentapetalae</taxon>
        <taxon>rosids</taxon>
        <taxon>malvids</taxon>
        <taxon>Brassicales</taxon>
        <taxon>Brassicaceae</taxon>
        <taxon>Eutremeae</taxon>
        <taxon>Eutrema</taxon>
    </lineage>
</organism>
<protein>
    <submittedName>
        <fullName evidence="2">Uncharacterized protein</fullName>
    </submittedName>
</protein>
<dbReference type="STRING" id="72664.V4MDJ1"/>
<feature type="compositionally biased region" description="Low complexity" evidence="1">
    <location>
        <begin position="24"/>
        <end position="35"/>
    </location>
</feature>
<dbReference type="Proteomes" id="UP000030689">
    <property type="component" value="Unassembled WGS sequence"/>
</dbReference>